<name>A0A4R6ITC9_9BACT</name>
<feature type="binding site" evidence="12">
    <location>
        <position position="566"/>
    </location>
    <ligand>
        <name>Zn(2+)</name>
        <dbReference type="ChEBI" id="CHEBI:29105"/>
        <label>1</label>
    </ligand>
</feature>
<dbReference type="InterPro" id="IPR040498">
    <property type="entry name" value="PriA_CRR"/>
</dbReference>
<dbReference type="EMBL" id="SNWP01000012">
    <property type="protein sequence ID" value="TDO25782.1"/>
    <property type="molecule type" value="Genomic_DNA"/>
</dbReference>
<dbReference type="GO" id="GO:0006302">
    <property type="term" value="P:double-strand break repair"/>
    <property type="evidence" value="ECO:0007669"/>
    <property type="project" value="InterPro"/>
</dbReference>
<keyword evidence="16" id="KW-1185">Reference proteome</keyword>
<keyword evidence="6 12" id="KW-0347">Helicase</keyword>
<evidence type="ECO:0000256" key="1">
    <source>
        <dbReference type="ARBA" id="ARBA00022515"/>
    </source>
</evidence>
<evidence type="ECO:0000256" key="3">
    <source>
        <dbReference type="ARBA" id="ARBA00022723"/>
    </source>
</evidence>
<dbReference type="GO" id="GO:0043138">
    <property type="term" value="F:3'-5' DNA helicase activity"/>
    <property type="evidence" value="ECO:0007669"/>
    <property type="project" value="UniProtKB-EC"/>
</dbReference>
<evidence type="ECO:0000313" key="16">
    <source>
        <dbReference type="Proteomes" id="UP000295741"/>
    </source>
</evidence>
<evidence type="ECO:0000256" key="10">
    <source>
        <dbReference type="ARBA" id="ARBA00023235"/>
    </source>
</evidence>
<feature type="binding site" evidence="12">
    <location>
        <position position="523"/>
    </location>
    <ligand>
        <name>Zn(2+)</name>
        <dbReference type="ChEBI" id="CHEBI:29105"/>
        <label>1</label>
    </ligand>
</feature>
<dbReference type="HAMAP" id="MF_00983">
    <property type="entry name" value="PriA"/>
    <property type="match status" value="1"/>
</dbReference>
<dbReference type="CDD" id="cd18804">
    <property type="entry name" value="SF2_C_priA"/>
    <property type="match status" value="1"/>
</dbReference>
<dbReference type="EC" id="5.6.2.4" evidence="12"/>
<reference evidence="15 16" key="1">
    <citation type="submission" date="2019-03" db="EMBL/GenBank/DDBJ databases">
        <title>Genomic Encyclopedia of Archaeal and Bacterial Type Strains, Phase II (KMG-II): from individual species to whole genera.</title>
        <authorList>
            <person name="Goeker M."/>
        </authorList>
    </citation>
    <scope>NUCLEOTIDE SEQUENCE [LARGE SCALE GENOMIC DNA]</scope>
    <source>
        <strain evidence="15 16">DSM 28323</strain>
    </source>
</reference>
<dbReference type="PANTHER" id="PTHR30580:SF0">
    <property type="entry name" value="PRIMOSOMAL PROTEIN N"/>
    <property type="match status" value="1"/>
</dbReference>
<evidence type="ECO:0000256" key="11">
    <source>
        <dbReference type="ARBA" id="ARBA00048988"/>
    </source>
</evidence>
<dbReference type="Pfam" id="PF00270">
    <property type="entry name" value="DEAD"/>
    <property type="match status" value="1"/>
</dbReference>
<dbReference type="PROSITE" id="PS51192">
    <property type="entry name" value="HELICASE_ATP_BIND_1"/>
    <property type="match status" value="1"/>
</dbReference>
<dbReference type="GO" id="GO:0008270">
    <property type="term" value="F:zinc ion binding"/>
    <property type="evidence" value="ECO:0007669"/>
    <property type="project" value="UniProtKB-UniRule"/>
</dbReference>
<dbReference type="PROSITE" id="PS51194">
    <property type="entry name" value="HELICASE_CTER"/>
    <property type="match status" value="1"/>
</dbReference>
<dbReference type="AlphaFoldDB" id="A0A4R6ITC9"/>
<dbReference type="NCBIfam" id="TIGR00595">
    <property type="entry name" value="priA"/>
    <property type="match status" value="1"/>
</dbReference>
<dbReference type="InterPro" id="IPR014001">
    <property type="entry name" value="Helicase_ATP-bd"/>
</dbReference>
<evidence type="ECO:0000313" key="15">
    <source>
        <dbReference type="EMBL" id="TDO25782.1"/>
    </source>
</evidence>
<dbReference type="Proteomes" id="UP000295741">
    <property type="component" value="Unassembled WGS sequence"/>
</dbReference>
<dbReference type="Pfam" id="PF17764">
    <property type="entry name" value="PriA_3primeBD"/>
    <property type="match status" value="1"/>
</dbReference>
<dbReference type="InterPro" id="IPR001650">
    <property type="entry name" value="Helicase_C-like"/>
</dbReference>
<keyword evidence="7 12" id="KW-0862">Zinc</keyword>
<dbReference type="SMART" id="SM00487">
    <property type="entry name" value="DEXDc"/>
    <property type="match status" value="1"/>
</dbReference>
<comment type="cofactor">
    <cofactor evidence="12">
        <name>Zn(2+)</name>
        <dbReference type="ChEBI" id="CHEBI:29105"/>
    </cofactor>
    <text evidence="12">Binds 2 zinc ions per subunit.</text>
</comment>
<dbReference type="Pfam" id="PF00271">
    <property type="entry name" value="Helicase_C"/>
    <property type="match status" value="1"/>
</dbReference>
<comment type="subunit">
    <text evidence="12">Component of the replication restart primosome.</text>
</comment>
<keyword evidence="10 12" id="KW-0413">Isomerase</keyword>
<dbReference type="InterPro" id="IPR041236">
    <property type="entry name" value="PriA_C"/>
</dbReference>
<evidence type="ECO:0000259" key="14">
    <source>
        <dbReference type="PROSITE" id="PS51194"/>
    </source>
</evidence>
<dbReference type="Pfam" id="PF18074">
    <property type="entry name" value="PriA_C"/>
    <property type="match status" value="1"/>
</dbReference>
<dbReference type="GO" id="GO:0003677">
    <property type="term" value="F:DNA binding"/>
    <property type="evidence" value="ECO:0007669"/>
    <property type="project" value="UniProtKB-UniRule"/>
</dbReference>
<proteinExistence type="inferred from homology"/>
<dbReference type="OrthoDB" id="9759544at2"/>
<dbReference type="CDD" id="cd17929">
    <property type="entry name" value="DEXHc_priA"/>
    <property type="match status" value="1"/>
</dbReference>
<dbReference type="Pfam" id="PF18319">
    <property type="entry name" value="Zn_ribbon_PriA"/>
    <property type="match status" value="1"/>
</dbReference>
<comment type="catalytic activity">
    <reaction evidence="11 12">
        <text>ATP + H2O = ADP + phosphate + H(+)</text>
        <dbReference type="Rhea" id="RHEA:13065"/>
        <dbReference type="ChEBI" id="CHEBI:15377"/>
        <dbReference type="ChEBI" id="CHEBI:15378"/>
        <dbReference type="ChEBI" id="CHEBI:30616"/>
        <dbReference type="ChEBI" id="CHEBI:43474"/>
        <dbReference type="ChEBI" id="CHEBI:456216"/>
        <dbReference type="EC" id="5.6.2.4"/>
    </reaction>
</comment>
<evidence type="ECO:0000256" key="6">
    <source>
        <dbReference type="ARBA" id="ARBA00022806"/>
    </source>
</evidence>
<dbReference type="InterPro" id="IPR011545">
    <property type="entry name" value="DEAD/DEAH_box_helicase_dom"/>
</dbReference>
<dbReference type="GO" id="GO:0006270">
    <property type="term" value="P:DNA replication initiation"/>
    <property type="evidence" value="ECO:0007669"/>
    <property type="project" value="TreeGrafter"/>
</dbReference>
<keyword evidence="3 12" id="KW-0479">Metal-binding</keyword>
<feature type="binding site" evidence="12">
    <location>
        <position position="535"/>
    </location>
    <ligand>
        <name>Zn(2+)</name>
        <dbReference type="ChEBI" id="CHEBI:29105"/>
        <label>2</label>
    </ligand>
</feature>
<dbReference type="InterPro" id="IPR042115">
    <property type="entry name" value="PriA_3primeBD_sf"/>
</dbReference>
<keyword evidence="2 12" id="KW-0235">DNA replication</keyword>
<evidence type="ECO:0000256" key="12">
    <source>
        <dbReference type="HAMAP-Rule" id="MF_00983"/>
    </source>
</evidence>
<evidence type="ECO:0000256" key="7">
    <source>
        <dbReference type="ARBA" id="ARBA00022833"/>
    </source>
</evidence>
<comment type="function">
    <text evidence="12">Initiates the restart of stalled replication forks, which reloads the replicative helicase on sites other than the origin of replication. Recognizes and binds to abandoned replication forks and remodels them to uncover a helicase loading site. Promotes assembly of the primosome at these replication forks.</text>
</comment>
<comment type="caution">
    <text evidence="15">The sequence shown here is derived from an EMBL/GenBank/DDBJ whole genome shotgun (WGS) entry which is preliminary data.</text>
</comment>
<dbReference type="PANTHER" id="PTHR30580">
    <property type="entry name" value="PRIMOSOMAL PROTEIN N"/>
    <property type="match status" value="1"/>
</dbReference>
<comment type="similarity">
    <text evidence="12">Belongs to the helicase family. PriA subfamily.</text>
</comment>
<feature type="binding site" evidence="12">
    <location>
        <position position="553"/>
    </location>
    <ligand>
        <name>Zn(2+)</name>
        <dbReference type="ChEBI" id="CHEBI:29105"/>
        <label>2</label>
    </ligand>
</feature>
<evidence type="ECO:0000256" key="9">
    <source>
        <dbReference type="ARBA" id="ARBA00023125"/>
    </source>
</evidence>
<dbReference type="InterPro" id="IPR005259">
    <property type="entry name" value="PriA"/>
</dbReference>
<keyword evidence="9 12" id="KW-0238">DNA-binding</keyword>
<comment type="catalytic activity">
    <reaction evidence="12">
        <text>Couples ATP hydrolysis with the unwinding of duplex DNA by translocating in the 3'-5' direction.</text>
        <dbReference type="EC" id="5.6.2.4"/>
    </reaction>
</comment>
<feature type="domain" description="Helicase ATP-binding" evidence="13">
    <location>
        <begin position="295"/>
        <end position="462"/>
    </location>
</feature>
<dbReference type="GO" id="GO:1990077">
    <property type="term" value="C:primosome complex"/>
    <property type="evidence" value="ECO:0007669"/>
    <property type="project" value="UniProtKB-UniRule"/>
</dbReference>
<feature type="binding site" evidence="12">
    <location>
        <position position="563"/>
    </location>
    <ligand>
        <name>Zn(2+)</name>
        <dbReference type="ChEBI" id="CHEBI:29105"/>
        <label>1</label>
    </ligand>
</feature>
<dbReference type="GO" id="GO:0006310">
    <property type="term" value="P:DNA recombination"/>
    <property type="evidence" value="ECO:0007669"/>
    <property type="project" value="InterPro"/>
</dbReference>
<dbReference type="Gene3D" id="3.40.1440.60">
    <property type="entry name" value="PriA, 3(prime) DNA-binding domain"/>
    <property type="match status" value="1"/>
</dbReference>
<organism evidence="15 16">
    <name type="scientific">Sediminibacterium goheungense</name>
    <dbReference type="NCBI Taxonomy" id="1086393"/>
    <lineage>
        <taxon>Bacteria</taxon>
        <taxon>Pseudomonadati</taxon>
        <taxon>Bacteroidota</taxon>
        <taxon>Chitinophagia</taxon>
        <taxon>Chitinophagales</taxon>
        <taxon>Chitinophagaceae</taxon>
        <taxon>Sediminibacterium</taxon>
    </lineage>
</organism>
<dbReference type="SMART" id="SM00490">
    <property type="entry name" value="HELICc"/>
    <property type="match status" value="1"/>
</dbReference>
<evidence type="ECO:0000256" key="5">
    <source>
        <dbReference type="ARBA" id="ARBA00022801"/>
    </source>
</evidence>
<dbReference type="GO" id="GO:0016887">
    <property type="term" value="F:ATP hydrolysis activity"/>
    <property type="evidence" value="ECO:0007669"/>
    <property type="project" value="RHEA"/>
</dbReference>
<gene>
    <name evidence="12" type="primary">priA</name>
    <name evidence="15" type="ORF">BC659_2705</name>
</gene>
<feature type="binding site" evidence="12">
    <location>
        <position position="550"/>
    </location>
    <ligand>
        <name>Zn(2+)</name>
        <dbReference type="ChEBI" id="CHEBI:29105"/>
        <label>2</label>
    </ligand>
</feature>
<feature type="binding site" evidence="12">
    <location>
        <position position="526"/>
    </location>
    <ligand>
        <name>Zn(2+)</name>
        <dbReference type="ChEBI" id="CHEBI:29105"/>
        <label>1</label>
    </ligand>
</feature>
<dbReference type="SUPFAM" id="SSF52540">
    <property type="entry name" value="P-loop containing nucleoside triphosphate hydrolases"/>
    <property type="match status" value="2"/>
</dbReference>
<dbReference type="InterPro" id="IPR027417">
    <property type="entry name" value="P-loop_NTPase"/>
</dbReference>
<dbReference type="InterPro" id="IPR041222">
    <property type="entry name" value="PriA_3primeBD"/>
</dbReference>
<evidence type="ECO:0000256" key="2">
    <source>
        <dbReference type="ARBA" id="ARBA00022705"/>
    </source>
</evidence>
<dbReference type="RefSeq" id="WP_133475274.1">
    <property type="nucleotide sequence ID" value="NZ_SNWP01000012.1"/>
</dbReference>
<dbReference type="Gene3D" id="3.40.50.300">
    <property type="entry name" value="P-loop containing nucleotide triphosphate hydrolases"/>
    <property type="match status" value="2"/>
</dbReference>
<keyword evidence="5 12" id="KW-0378">Hydrolase</keyword>
<feature type="binding site" evidence="12">
    <location>
        <position position="532"/>
    </location>
    <ligand>
        <name>Zn(2+)</name>
        <dbReference type="ChEBI" id="CHEBI:29105"/>
        <label>2</label>
    </ligand>
</feature>
<dbReference type="FunFam" id="3.40.50.300:FF:000489">
    <property type="entry name" value="Primosome assembly protein PriA"/>
    <property type="match status" value="1"/>
</dbReference>
<dbReference type="GO" id="GO:0006269">
    <property type="term" value="P:DNA replication, synthesis of primer"/>
    <property type="evidence" value="ECO:0007669"/>
    <property type="project" value="UniProtKB-KW"/>
</dbReference>
<sequence>MEIDRSLFAEIIIPLALPKNYTWAIPEHYREVVQPGIRVEVMLGGRKKYAGIIKKIFAEKPEAFNPRDIINVLDQEPILHAEQLKFWEWMAGYYMCSEGEVMQAAVPANLKLSSESILIWNEERSINFSDLSDNEYIVAEALELKKELRISEVQNLLDVTHVYPVVKKLIEKEVCYVWEELKEKYTEKKQTYIELAPAYRNEDQLAELLNNWSKAPKQMELLLAFLHLLKTEGTVIQPELLKKAGASVAQLKGLIDKGILIAEKRSTDRIQLGDQNSNISFTLSPAQEKALAAVQQVFQTKQVCLLHGVTASGKTQVYTQLIQEQLDKGDQVLYMLPEIALTAQMIRRLQEYFGGQIAIYHSKFNANERVEIWNKVKTGEIKIVLGARSALFLPFKKLSLIIADEEHDNSYKQQDPAPRYHARDAAIYYGSLFQAKVLLGSATPSIESYYNCEQDKFGLVRLTERFGDAKLPRIELVDVKKYQQKVKIAFTEPLLEAIRLSLEQQKQVILFQNRRGYAPYQICNTCGWIPECQNCDVTLTYHKFKNKLTCHYCGTHYPVIHTCAACGSHDFTQKNFGTEQIEELLNEYFPDAKIARMDYDSVKGKNDHDALIKLFEQRRLDILVGTQMVVKGLDFEHVNLVGIIDADGILGFTDFRVNEKAFQLMEQVSGRAGRKDDLGRVLIQVSNALHPVLSFVQNHDYDALYRYEMINRKEFGYPPFTRIIQLIFKHKEKHIAEEAANIMMGGLSPHFPKDISGPAQPVIDRIRNQYLWELLIKLPKDMQRISQCKQMIMQQAAILHANKRYSAVRIIVNVDPL</sequence>
<evidence type="ECO:0000259" key="13">
    <source>
        <dbReference type="PROSITE" id="PS51192"/>
    </source>
</evidence>
<evidence type="ECO:0000256" key="4">
    <source>
        <dbReference type="ARBA" id="ARBA00022741"/>
    </source>
</evidence>
<evidence type="ECO:0000256" key="8">
    <source>
        <dbReference type="ARBA" id="ARBA00022840"/>
    </source>
</evidence>
<dbReference type="GO" id="GO:0005524">
    <property type="term" value="F:ATP binding"/>
    <property type="evidence" value="ECO:0007669"/>
    <property type="project" value="UniProtKB-UniRule"/>
</dbReference>
<feature type="domain" description="Helicase C-terminal" evidence="14">
    <location>
        <begin position="536"/>
        <end position="727"/>
    </location>
</feature>
<keyword evidence="1 12" id="KW-0639">Primosome</keyword>
<protein>
    <recommendedName>
        <fullName evidence="12">Replication restart protein PriA</fullName>
    </recommendedName>
    <alternativeName>
        <fullName evidence="12">ATP-dependent DNA helicase PriA</fullName>
        <ecNumber evidence="12">5.6.2.4</ecNumber>
    </alternativeName>
    <alternativeName>
        <fullName evidence="12">DNA 3'-5' helicase PriA</fullName>
    </alternativeName>
</protein>
<accession>A0A4R6ITC9</accession>
<keyword evidence="4 12" id="KW-0547">Nucleotide-binding</keyword>
<keyword evidence="8 12" id="KW-0067">ATP-binding</keyword>